<evidence type="ECO:0000313" key="2">
    <source>
        <dbReference type="EMBL" id="CAL8075394.1"/>
    </source>
</evidence>
<reference evidence="2 3" key="1">
    <citation type="submission" date="2024-08" db="EMBL/GenBank/DDBJ databases">
        <authorList>
            <person name="Cucini C."/>
            <person name="Frati F."/>
        </authorList>
    </citation>
    <scope>NUCLEOTIDE SEQUENCE [LARGE SCALE GENOMIC DNA]</scope>
</reference>
<gene>
    <name evidence="2" type="ORF">ODALV1_LOCUS3159</name>
</gene>
<accession>A0ABP1PS56</accession>
<feature type="compositionally biased region" description="Basic residues" evidence="1">
    <location>
        <begin position="106"/>
        <end position="118"/>
    </location>
</feature>
<feature type="region of interest" description="Disordered" evidence="1">
    <location>
        <begin position="498"/>
        <end position="524"/>
    </location>
</feature>
<protein>
    <recommendedName>
        <fullName evidence="4">DUF4806 domain-containing protein</fullName>
    </recommendedName>
</protein>
<sequence length="524" mass="58768">MPLFSVVVFPDEETVEVISSSWLSNSKSTCFWPSVISSKFKQFVTNHLPPQTGNVLWKEFNCRVLKSFDSYAHAREALIRAEETSNCEASTLENTPETKFIVERTRQKRKLGKKHKKPLTSSDDSVSSNHDSDDEGRIINLPNVPLFSIPSQSSVIPNSYEPTDVKNISTRALSEGTELERNQGPLKLLPSHEHGNARNLWTTSHNHLFGHHLPTLGLVNSERQLPHQSTTDYSTVNYSVASAYNLANSKQDYTHPSTPHLQLHTDTITFPSSKATSNEGHILQSNRNDFTYQSNHVTTNPDSSLNIHLPSTINSSVASDHCAITVSDLYAVVISLKEQVDNVKEEQHRFQEQVMVKLVSLSKDCQELLLRSAPSLTSESNTTFDGLPVASLEDWHRINSWLTVDENKQTLAKHLATTGGSNENSITCRILERVISYEFSLKVTYTGKGKRSQAGFKGSSLLELIYLSVRLTRGGERCTNNDINQHIKHWLKNSADRYGGRKRRKVSNTTENGVSSHQAEEQED</sequence>
<dbReference type="PANTHER" id="PTHR34153">
    <property type="entry name" value="SI:CH211-262H13.3-RELATED-RELATED"/>
    <property type="match status" value="1"/>
</dbReference>
<dbReference type="Proteomes" id="UP001642540">
    <property type="component" value="Unassembled WGS sequence"/>
</dbReference>
<dbReference type="PANTHER" id="PTHR34153:SF2">
    <property type="entry name" value="SI:CH211-262H13.3-RELATED"/>
    <property type="match status" value="1"/>
</dbReference>
<evidence type="ECO:0000313" key="3">
    <source>
        <dbReference type="Proteomes" id="UP001642540"/>
    </source>
</evidence>
<evidence type="ECO:0008006" key="4">
    <source>
        <dbReference type="Google" id="ProtNLM"/>
    </source>
</evidence>
<name>A0ABP1PS56_9HEXA</name>
<proteinExistence type="predicted"/>
<organism evidence="2 3">
    <name type="scientific">Orchesella dallaii</name>
    <dbReference type="NCBI Taxonomy" id="48710"/>
    <lineage>
        <taxon>Eukaryota</taxon>
        <taxon>Metazoa</taxon>
        <taxon>Ecdysozoa</taxon>
        <taxon>Arthropoda</taxon>
        <taxon>Hexapoda</taxon>
        <taxon>Collembola</taxon>
        <taxon>Entomobryomorpha</taxon>
        <taxon>Entomobryoidea</taxon>
        <taxon>Orchesellidae</taxon>
        <taxon>Orchesellinae</taxon>
        <taxon>Orchesella</taxon>
    </lineage>
</organism>
<feature type="region of interest" description="Disordered" evidence="1">
    <location>
        <begin position="98"/>
        <end position="135"/>
    </location>
</feature>
<dbReference type="EMBL" id="CAXLJM020000008">
    <property type="protein sequence ID" value="CAL8075394.1"/>
    <property type="molecule type" value="Genomic_DNA"/>
</dbReference>
<keyword evidence="3" id="KW-1185">Reference proteome</keyword>
<comment type="caution">
    <text evidence="2">The sequence shown here is derived from an EMBL/GenBank/DDBJ whole genome shotgun (WGS) entry which is preliminary data.</text>
</comment>
<evidence type="ECO:0000256" key="1">
    <source>
        <dbReference type="SAM" id="MobiDB-lite"/>
    </source>
</evidence>
<feature type="compositionally biased region" description="Polar residues" evidence="1">
    <location>
        <begin position="507"/>
        <end position="517"/>
    </location>
</feature>